<sequence>MPTELEELVEFLHSPQPAVVQIALDNLVGFSQGPHQQVFAYADYEAIKDLKNLSQTEQKTTVTQAVTILANLCDDLTMRKLIVEDVKYLEFLVSAIIRPTNTNADLMCILLANLAKNDAITKIFDIRVKLSDEQKKIFALDHAMDCLMDCFVKGSDRTLNKFADFDYLAYFFADISRFELGRTYFVTEQAYDEVVPISKLLVFTEKYDSKIRREGVASTIKNSLFDVDRHSTLVSDDKINLLPYLLLPIAGPEEIDEDDMFNLPDELQLLPPDKKRDPVDSIIGTHLESLLLLCTTREMREHLREKSVYPLVRELHKSADSEEVTDLCDRLVQMLMRDEASKDDMDVDEEEEDDDDDDKIVEIM</sequence>
<evidence type="ECO:0000256" key="2">
    <source>
        <dbReference type="ARBA" id="ARBA00014076"/>
    </source>
</evidence>
<dbReference type="InterPro" id="IPR007205">
    <property type="entry name" value="Protein_HGH1_N"/>
</dbReference>
<dbReference type="InterPro" id="IPR039717">
    <property type="entry name" value="Hgh1"/>
</dbReference>
<dbReference type="InterPro" id="IPR007206">
    <property type="entry name" value="Protein_HGH1_C"/>
</dbReference>
<dbReference type="Proteomes" id="UP000182334">
    <property type="component" value="Chromosome VI"/>
</dbReference>
<dbReference type="InterPro" id="IPR016024">
    <property type="entry name" value="ARM-type_fold"/>
</dbReference>
<reference evidence="6 7" key="1">
    <citation type="submission" date="2016-10" db="EMBL/GenBank/DDBJ databases">
        <authorList>
            <person name="de Groot N.N."/>
        </authorList>
    </citation>
    <scope>NUCLEOTIDE SEQUENCE [LARGE SCALE GENOMIC DNA]</scope>
    <source>
        <strain evidence="6 7">CBS 141442</strain>
    </source>
</reference>
<keyword evidence="7" id="KW-1185">Reference proteome</keyword>
<name>A0A1L0DM47_9ASCO</name>
<organism evidence="6 7">
    <name type="scientific">Sungouiella intermedia</name>
    <dbReference type="NCBI Taxonomy" id="45354"/>
    <lineage>
        <taxon>Eukaryota</taxon>
        <taxon>Fungi</taxon>
        <taxon>Dikarya</taxon>
        <taxon>Ascomycota</taxon>
        <taxon>Saccharomycotina</taxon>
        <taxon>Pichiomycetes</taxon>
        <taxon>Metschnikowiaceae</taxon>
        <taxon>Sungouiella</taxon>
    </lineage>
</organism>
<dbReference type="PANTHER" id="PTHR13387">
    <property type="entry name" value="PROTEIN HGH1 HOMOLOG"/>
    <property type="match status" value="1"/>
</dbReference>
<proteinExistence type="inferred from homology"/>
<evidence type="ECO:0000313" key="6">
    <source>
        <dbReference type="EMBL" id="SGZ56928.1"/>
    </source>
</evidence>
<dbReference type="AlphaFoldDB" id="A0A1L0DM47"/>
<feature type="region of interest" description="Disordered" evidence="3">
    <location>
        <begin position="338"/>
        <end position="364"/>
    </location>
</feature>
<dbReference type="OrthoDB" id="338814at2759"/>
<protein>
    <recommendedName>
        <fullName evidence="2">Protein HGH1 homolog</fullName>
    </recommendedName>
</protein>
<evidence type="ECO:0000313" key="7">
    <source>
        <dbReference type="Proteomes" id="UP000182334"/>
    </source>
</evidence>
<feature type="compositionally biased region" description="Acidic residues" evidence="3">
    <location>
        <begin position="345"/>
        <end position="364"/>
    </location>
</feature>
<evidence type="ECO:0000259" key="5">
    <source>
        <dbReference type="Pfam" id="PF04064"/>
    </source>
</evidence>
<evidence type="ECO:0000256" key="1">
    <source>
        <dbReference type="ARBA" id="ARBA00006712"/>
    </source>
</evidence>
<evidence type="ECO:0000259" key="4">
    <source>
        <dbReference type="Pfam" id="PF04063"/>
    </source>
</evidence>
<dbReference type="SUPFAM" id="SSF48371">
    <property type="entry name" value="ARM repeat"/>
    <property type="match status" value="1"/>
</dbReference>
<feature type="domain" description="Protein HGH1 C-terminal" evidence="5">
    <location>
        <begin position="289"/>
        <end position="341"/>
    </location>
</feature>
<feature type="domain" description="Protein HGH1 N-terminal" evidence="4">
    <location>
        <begin position="96"/>
        <end position="283"/>
    </location>
</feature>
<dbReference type="Pfam" id="PF04064">
    <property type="entry name" value="DUF384"/>
    <property type="match status" value="1"/>
</dbReference>
<evidence type="ECO:0000256" key="3">
    <source>
        <dbReference type="SAM" id="MobiDB-lite"/>
    </source>
</evidence>
<dbReference type="STRING" id="45354.A0A1L0DM47"/>
<dbReference type="PANTHER" id="PTHR13387:SF9">
    <property type="entry name" value="PROTEIN HGH1 HOMOLOG"/>
    <property type="match status" value="1"/>
</dbReference>
<accession>A0A1L0DM47</accession>
<dbReference type="Pfam" id="PF04063">
    <property type="entry name" value="DUF383"/>
    <property type="match status" value="1"/>
</dbReference>
<gene>
    <name evidence="6" type="ORF">SAMEA4029010_CIC11G00000001700</name>
</gene>
<comment type="similarity">
    <text evidence="1">Belongs to the HGH1 family.</text>
</comment>
<dbReference type="EMBL" id="LT635761">
    <property type="protein sequence ID" value="SGZ56928.1"/>
    <property type="molecule type" value="Genomic_DNA"/>
</dbReference>
<dbReference type="InterPro" id="IPR011989">
    <property type="entry name" value="ARM-like"/>
</dbReference>
<dbReference type="Gene3D" id="1.25.10.10">
    <property type="entry name" value="Leucine-rich Repeat Variant"/>
    <property type="match status" value="1"/>
</dbReference>